<gene>
    <name evidence="1" type="ORF">EPIR_1532</name>
</gene>
<organism evidence="1 2">
    <name type="scientific">Erwinia piriflorinigrans CFBP 5888</name>
    <dbReference type="NCBI Taxonomy" id="1161919"/>
    <lineage>
        <taxon>Bacteria</taxon>
        <taxon>Pseudomonadati</taxon>
        <taxon>Pseudomonadota</taxon>
        <taxon>Gammaproteobacteria</taxon>
        <taxon>Enterobacterales</taxon>
        <taxon>Erwiniaceae</taxon>
        <taxon>Erwinia</taxon>
    </lineage>
</organism>
<accession>V5Z7H8</accession>
<dbReference type="Proteomes" id="UP000018217">
    <property type="component" value="Unassembled WGS sequence"/>
</dbReference>
<proteinExistence type="predicted"/>
<dbReference type="AlphaFoldDB" id="V5Z7H8"/>
<dbReference type="EMBL" id="CAHS01000014">
    <property type="protein sequence ID" value="CCG86897.1"/>
    <property type="molecule type" value="Genomic_DNA"/>
</dbReference>
<name>V5Z7H8_9GAMM</name>
<keyword evidence="2" id="KW-1185">Reference proteome</keyword>
<protein>
    <submittedName>
        <fullName evidence="1">Uncharacterized protein</fullName>
    </submittedName>
</protein>
<dbReference type="STRING" id="1161919.EPIR_1532"/>
<sequence length="32" mass="3658">MSWHWLVDTAPQRVFDALMMAAKQATEHSDSP</sequence>
<evidence type="ECO:0000313" key="2">
    <source>
        <dbReference type="Proteomes" id="UP000018217"/>
    </source>
</evidence>
<evidence type="ECO:0000313" key="1">
    <source>
        <dbReference type="EMBL" id="CCG86897.1"/>
    </source>
</evidence>
<comment type="caution">
    <text evidence="1">The sequence shown here is derived from an EMBL/GenBank/DDBJ whole genome shotgun (WGS) entry which is preliminary data.</text>
</comment>
<reference evidence="1 2" key="1">
    <citation type="journal article" date="2013" name="Syst. Appl. Microbiol.">
        <title>Phylogenetic position and virulence apparatus of the pear flower necrosis pathogen Erwinia piriflorinigrans CFBP 5888T as assessed by comparative genomics.</title>
        <authorList>
            <person name="Smits T.H."/>
            <person name="Rezzonico F."/>
            <person name="Lopez M.M."/>
            <person name="Blom J."/>
            <person name="Goesmann A."/>
            <person name="Frey J.E."/>
            <person name="Duffy B."/>
        </authorList>
    </citation>
    <scope>NUCLEOTIDE SEQUENCE [LARGE SCALE GENOMIC DNA]</scope>
    <source>
        <strain evidence="2">CFBP5888</strain>
    </source>
</reference>